<keyword evidence="3" id="KW-0288">FMN</keyword>
<keyword evidence="4" id="KW-0547">Nucleotide-binding</keyword>
<dbReference type="Pfam" id="PF08028">
    <property type="entry name" value="Acyl-CoA_dh_2"/>
    <property type="match status" value="1"/>
</dbReference>
<evidence type="ECO:0000256" key="12">
    <source>
        <dbReference type="ARBA" id="ARBA00048445"/>
    </source>
</evidence>
<comment type="caution">
    <text evidence="17">The sequence shown here is derived from an EMBL/GenBank/DDBJ whole genome shotgun (WGS) entry which is preliminary data.</text>
</comment>
<protein>
    <recommendedName>
        <fullName evidence="10">Dibenzothiophene monooxygenase</fullName>
        <ecNumber evidence="9">1.14.14.21</ecNumber>
    </recommendedName>
</protein>
<dbReference type="GO" id="GO:0016491">
    <property type="term" value="F:oxidoreductase activity"/>
    <property type="evidence" value="ECO:0007669"/>
    <property type="project" value="UniProtKB-KW"/>
</dbReference>
<evidence type="ECO:0000256" key="2">
    <source>
        <dbReference type="ARBA" id="ARBA00022630"/>
    </source>
</evidence>
<dbReference type="Pfam" id="PF02771">
    <property type="entry name" value="Acyl-CoA_dh_N"/>
    <property type="match status" value="1"/>
</dbReference>
<dbReference type="SUPFAM" id="SSF47203">
    <property type="entry name" value="Acyl-CoA dehydrogenase C-terminal domain-like"/>
    <property type="match status" value="1"/>
</dbReference>
<name>A0ABT9E682_9PROT</name>
<keyword evidence="18" id="KW-1185">Reference proteome</keyword>
<dbReference type="EC" id="1.14.14.21" evidence="9"/>
<dbReference type="CDD" id="cd00567">
    <property type="entry name" value="ACAD"/>
    <property type="match status" value="1"/>
</dbReference>
<dbReference type="Gene3D" id="1.10.540.10">
    <property type="entry name" value="Acyl-CoA dehydrogenase/oxidase, N-terminal domain"/>
    <property type="match status" value="1"/>
</dbReference>
<dbReference type="Proteomes" id="UP001243009">
    <property type="component" value="Unassembled WGS sequence"/>
</dbReference>
<evidence type="ECO:0000256" key="6">
    <source>
        <dbReference type="ARBA" id="ARBA00023033"/>
    </source>
</evidence>
<evidence type="ECO:0000256" key="7">
    <source>
        <dbReference type="ARBA" id="ARBA00034307"/>
    </source>
</evidence>
<feature type="domain" description="Acyl-CoA dehydrogenase C-terminal" evidence="16">
    <location>
        <begin position="247"/>
        <end position="366"/>
    </location>
</feature>
<comment type="catalytic activity">
    <reaction evidence="13">
        <text>dibenzothiophene + 2 FMNH2 + 2 O2 = dibenzothiophene 5,5-dioxide + 2 FMN + 2 H2O + 2 H(+)</text>
        <dbReference type="Rhea" id="RHEA:49072"/>
        <dbReference type="ChEBI" id="CHEBI:15377"/>
        <dbReference type="ChEBI" id="CHEBI:15378"/>
        <dbReference type="ChEBI" id="CHEBI:15379"/>
        <dbReference type="ChEBI" id="CHEBI:23681"/>
        <dbReference type="ChEBI" id="CHEBI:57618"/>
        <dbReference type="ChEBI" id="CHEBI:58210"/>
        <dbReference type="ChEBI" id="CHEBI:90356"/>
        <dbReference type="EC" id="1.14.14.21"/>
    </reaction>
</comment>
<evidence type="ECO:0000256" key="11">
    <source>
        <dbReference type="ARBA" id="ARBA00047859"/>
    </source>
</evidence>
<dbReference type="PANTHER" id="PTHR43884">
    <property type="entry name" value="ACYL-COA DEHYDROGENASE"/>
    <property type="match status" value="1"/>
</dbReference>
<evidence type="ECO:0000313" key="17">
    <source>
        <dbReference type="EMBL" id="MDO9711495.1"/>
    </source>
</evidence>
<evidence type="ECO:0000259" key="15">
    <source>
        <dbReference type="Pfam" id="PF02771"/>
    </source>
</evidence>
<feature type="domain" description="Acyl-CoA dehydrogenase/oxidase N-terminal" evidence="15">
    <location>
        <begin position="16"/>
        <end position="120"/>
    </location>
</feature>
<dbReference type="InterPro" id="IPR013107">
    <property type="entry name" value="Acyl-CoA_DH_C"/>
</dbReference>
<sequence length="387" mass="42533">MPDIHPHPQADPLARLHALAVTEFRARAAAHEQDGTLPVENLQAVHRLGLLHGTVSRANGGLDGSLAGRDPGLYLQVLRTICHGDASTGHCYQVHNHALWILEALATPAQVERFLHPLVRRFSLAATVGSEPGRTNIYEFKTKARRVEGGWRVGGVKNFATNGPAADLIITFVAIDGIDDYFDNHLMLLLEPSMPGVTVTDDWYRPHGMRAARSSVIQLDDVFVPDLHVLGEPGAYPRGRWQGRFHLGFAANYLGTTEGLYDWFLEHARSRGRAANPLIQLRTGEMRIALDSARALFGQAIAAWRTEEVVEAELQSMSAKYAAARAAFELAQTVLRNAGATAQFDEHPLGRLVRDLETHVVHSGHDRTAQIIGQAALGQQFDSTQQR</sequence>
<dbReference type="Gene3D" id="2.40.110.10">
    <property type="entry name" value="Butyryl-CoA Dehydrogenase, subunit A, domain 2"/>
    <property type="match status" value="1"/>
</dbReference>
<evidence type="ECO:0000259" key="14">
    <source>
        <dbReference type="Pfam" id="PF02770"/>
    </source>
</evidence>
<feature type="domain" description="Acyl-CoA oxidase/dehydrogenase middle" evidence="14">
    <location>
        <begin position="132"/>
        <end position="222"/>
    </location>
</feature>
<evidence type="ECO:0000256" key="8">
    <source>
        <dbReference type="ARBA" id="ARBA00034317"/>
    </source>
</evidence>
<comment type="catalytic activity">
    <reaction evidence="12">
        <text>dibenzothiophene 5-oxide + FMNH2 + O2 = dibenzothiophene 5,5-dioxide + FMN + H2O + H(+)</text>
        <dbReference type="Rhea" id="RHEA:49080"/>
        <dbReference type="ChEBI" id="CHEBI:15377"/>
        <dbReference type="ChEBI" id="CHEBI:15378"/>
        <dbReference type="ChEBI" id="CHEBI:15379"/>
        <dbReference type="ChEBI" id="CHEBI:23683"/>
        <dbReference type="ChEBI" id="CHEBI:57618"/>
        <dbReference type="ChEBI" id="CHEBI:58210"/>
        <dbReference type="ChEBI" id="CHEBI:90356"/>
    </reaction>
</comment>
<dbReference type="InterPro" id="IPR009100">
    <property type="entry name" value="AcylCoA_DH/oxidase_NM_dom_sf"/>
</dbReference>
<accession>A0ABT9E682</accession>
<dbReference type="InterPro" id="IPR006091">
    <property type="entry name" value="Acyl-CoA_Oxase/DH_mid-dom"/>
</dbReference>
<gene>
    <name evidence="17" type="ORF">Q7A36_24320</name>
</gene>
<evidence type="ECO:0000313" key="18">
    <source>
        <dbReference type="Proteomes" id="UP001243009"/>
    </source>
</evidence>
<dbReference type="InterPro" id="IPR013786">
    <property type="entry name" value="AcylCoA_DH/ox_N"/>
</dbReference>
<organism evidence="17 18">
    <name type="scientific">Paracraurococcus lichenis</name>
    <dbReference type="NCBI Taxonomy" id="3064888"/>
    <lineage>
        <taxon>Bacteria</taxon>
        <taxon>Pseudomonadati</taxon>
        <taxon>Pseudomonadota</taxon>
        <taxon>Alphaproteobacteria</taxon>
        <taxon>Acetobacterales</taxon>
        <taxon>Roseomonadaceae</taxon>
        <taxon>Paracraurococcus</taxon>
    </lineage>
</organism>
<evidence type="ECO:0000256" key="1">
    <source>
        <dbReference type="ARBA" id="ARBA00004496"/>
    </source>
</evidence>
<keyword evidence="5 17" id="KW-0560">Oxidoreductase</keyword>
<evidence type="ECO:0000256" key="10">
    <source>
        <dbReference type="ARBA" id="ARBA00034345"/>
    </source>
</evidence>
<evidence type="ECO:0000256" key="5">
    <source>
        <dbReference type="ARBA" id="ARBA00023002"/>
    </source>
</evidence>
<dbReference type="InterPro" id="IPR046373">
    <property type="entry name" value="Acyl-CoA_Oxase/DH_mid-dom_sf"/>
</dbReference>
<proteinExistence type="inferred from homology"/>
<comment type="catalytic activity">
    <reaction evidence="11">
        <text>dibenzothiophene + FMNH2 + O2 = dibenzothiophene 5-oxide + FMN + H2O + H(+)</text>
        <dbReference type="Rhea" id="RHEA:49076"/>
        <dbReference type="ChEBI" id="CHEBI:15377"/>
        <dbReference type="ChEBI" id="CHEBI:15378"/>
        <dbReference type="ChEBI" id="CHEBI:15379"/>
        <dbReference type="ChEBI" id="CHEBI:23681"/>
        <dbReference type="ChEBI" id="CHEBI:23683"/>
        <dbReference type="ChEBI" id="CHEBI:57618"/>
        <dbReference type="ChEBI" id="CHEBI:58210"/>
    </reaction>
</comment>
<dbReference type="InterPro" id="IPR036250">
    <property type="entry name" value="AcylCo_DH-like_C"/>
</dbReference>
<reference evidence="17 18" key="1">
    <citation type="submission" date="2023-08" db="EMBL/GenBank/DDBJ databases">
        <title>The draft genome sequence of Paracraurococcus sp. LOR1-02.</title>
        <authorList>
            <person name="Kingkaew E."/>
            <person name="Tanasupawat S."/>
        </authorList>
    </citation>
    <scope>NUCLEOTIDE SEQUENCE [LARGE SCALE GENOMIC DNA]</scope>
    <source>
        <strain evidence="17 18">LOR1-02</strain>
    </source>
</reference>
<dbReference type="RefSeq" id="WP_305106354.1">
    <property type="nucleotide sequence ID" value="NZ_JAUTWS010000029.1"/>
</dbReference>
<dbReference type="Gene3D" id="1.20.140.10">
    <property type="entry name" value="Butyryl-CoA Dehydrogenase, subunit A, domain 3"/>
    <property type="match status" value="1"/>
</dbReference>
<evidence type="ECO:0000256" key="4">
    <source>
        <dbReference type="ARBA" id="ARBA00022741"/>
    </source>
</evidence>
<evidence type="ECO:0000256" key="9">
    <source>
        <dbReference type="ARBA" id="ARBA00034328"/>
    </source>
</evidence>
<dbReference type="Pfam" id="PF02770">
    <property type="entry name" value="Acyl-CoA_dh_M"/>
    <property type="match status" value="1"/>
</dbReference>
<evidence type="ECO:0000256" key="3">
    <source>
        <dbReference type="ARBA" id="ARBA00022643"/>
    </source>
</evidence>
<comment type="similarity">
    <text evidence="8">Belongs to the DszC flavin monooxygenase family.</text>
</comment>
<comment type="pathway">
    <text evidence="7">Sulfur metabolism; dibenzothiophene degradation.</text>
</comment>
<evidence type="ECO:0000256" key="13">
    <source>
        <dbReference type="ARBA" id="ARBA00049456"/>
    </source>
</evidence>
<dbReference type="PIRSF" id="PIRSF016578">
    <property type="entry name" value="HsaA"/>
    <property type="match status" value="1"/>
</dbReference>
<dbReference type="PANTHER" id="PTHR43884:SF12">
    <property type="entry name" value="ISOVALERYL-COA DEHYDROGENASE, MITOCHONDRIAL-RELATED"/>
    <property type="match status" value="1"/>
</dbReference>
<keyword evidence="2" id="KW-0285">Flavoprotein</keyword>
<evidence type="ECO:0000259" key="16">
    <source>
        <dbReference type="Pfam" id="PF08028"/>
    </source>
</evidence>
<dbReference type="SUPFAM" id="SSF56645">
    <property type="entry name" value="Acyl-CoA dehydrogenase NM domain-like"/>
    <property type="match status" value="1"/>
</dbReference>
<dbReference type="EMBL" id="JAUTWS010000029">
    <property type="protein sequence ID" value="MDO9711495.1"/>
    <property type="molecule type" value="Genomic_DNA"/>
</dbReference>
<keyword evidence="6" id="KW-0503">Monooxygenase</keyword>
<comment type="subcellular location">
    <subcellularLocation>
        <location evidence="1">Cytoplasm</location>
    </subcellularLocation>
</comment>
<dbReference type="InterPro" id="IPR037069">
    <property type="entry name" value="AcylCoA_DH/ox_N_sf"/>
</dbReference>